<dbReference type="AlphaFoldDB" id="S4PBV6"/>
<name>S4PBV6_9NEOP</name>
<protein>
    <submittedName>
        <fullName evidence="1">Uncharacterized protein</fullName>
    </submittedName>
</protein>
<accession>S4PBV6</accession>
<dbReference type="GO" id="GO:0006384">
    <property type="term" value="P:transcription initiation at RNA polymerase III promoter"/>
    <property type="evidence" value="ECO:0007669"/>
    <property type="project" value="InterPro"/>
</dbReference>
<dbReference type="GO" id="GO:0006366">
    <property type="term" value="P:transcription by RNA polymerase II"/>
    <property type="evidence" value="ECO:0007669"/>
    <property type="project" value="InterPro"/>
</dbReference>
<organism evidence="1">
    <name type="scientific">Pararge aegeria</name>
    <name type="common">speckled wood butterfly</name>
    <dbReference type="NCBI Taxonomy" id="116150"/>
    <lineage>
        <taxon>Eukaryota</taxon>
        <taxon>Metazoa</taxon>
        <taxon>Ecdysozoa</taxon>
        <taxon>Arthropoda</taxon>
        <taxon>Hexapoda</taxon>
        <taxon>Insecta</taxon>
        <taxon>Pterygota</taxon>
        <taxon>Neoptera</taxon>
        <taxon>Endopterygota</taxon>
        <taxon>Lepidoptera</taxon>
        <taxon>Glossata</taxon>
        <taxon>Ditrysia</taxon>
        <taxon>Papilionoidea</taxon>
        <taxon>Nymphalidae</taxon>
        <taxon>Satyrinae</taxon>
        <taxon>Satyrini</taxon>
        <taxon>Parargina</taxon>
        <taxon>Pararge</taxon>
    </lineage>
</organism>
<reference evidence="1" key="2">
    <citation type="submission" date="2013-05" db="EMBL/GenBank/DDBJ databases">
        <authorList>
            <person name="Carter J.-M."/>
            <person name="Baker S.C."/>
            <person name="Pink R."/>
            <person name="Carter D.R.F."/>
            <person name="Collins A."/>
            <person name="Tomlin J."/>
            <person name="Gibbs M."/>
            <person name="Breuker C.J."/>
        </authorList>
    </citation>
    <scope>NUCLEOTIDE SEQUENCE</scope>
    <source>
        <tissue evidence="1">Ovary</tissue>
    </source>
</reference>
<evidence type="ECO:0000313" key="1">
    <source>
        <dbReference type="EMBL" id="JAA88134.1"/>
    </source>
</evidence>
<proteinExistence type="predicted"/>
<sequence>MELCPFIMAHRNDYQRLGLGQRMSEEFQLLAEEKWIVETLAKIKNQRNCLQIERLHLENLKAKLKPGSSRKIPATPQVQIQVQPEPMASTSVINLMQNASVKSSRPQNEFVEKKLDDATCYEEELDLVVTNPGFNRDIDMDFNMEEDDEESDDNDMFIDMNMLMNGVFK</sequence>
<reference evidence="1" key="1">
    <citation type="journal article" date="2013" name="BMC Genomics">
        <title>Unscrambling butterfly oogenesis.</title>
        <authorList>
            <person name="Carter J.M."/>
            <person name="Baker S.C."/>
            <person name="Pink R."/>
            <person name="Carter D.R."/>
            <person name="Collins A."/>
            <person name="Tomlin J."/>
            <person name="Gibbs M."/>
            <person name="Breuker C.J."/>
        </authorList>
    </citation>
    <scope>NUCLEOTIDE SEQUENCE</scope>
    <source>
        <tissue evidence="1">Ovary</tissue>
    </source>
</reference>
<dbReference type="GO" id="GO:0005634">
    <property type="term" value="C:nucleus"/>
    <property type="evidence" value="ECO:0007669"/>
    <property type="project" value="InterPro"/>
</dbReference>
<dbReference type="Pfam" id="PF15497">
    <property type="entry name" value="SNAPC5"/>
    <property type="match status" value="1"/>
</dbReference>
<dbReference type="InterPro" id="IPR029138">
    <property type="entry name" value="SNAPC5"/>
</dbReference>
<dbReference type="EMBL" id="GAIX01004426">
    <property type="protein sequence ID" value="JAA88134.1"/>
    <property type="molecule type" value="Transcribed_RNA"/>
</dbReference>